<feature type="non-terminal residue" evidence="2">
    <location>
        <position position="716"/>
    </location>
</feature>
<name>A0A2N1M5H5_9GLOM</name>
<dbReference type="VEuPathDB" id="FungiDB:RhiirA1_475508"/>
<evidence type="ECO:0000313" key="2">
    <source>
        <dbReference type="EMBL" id="PKK56858.1"/>
    </source>
</evidence>
<dbReference type="VEuPathDB" id="FungiDB:RhiirFUN_017434"/>
<gene>
    <name evidence="2" type="ORF">RhiirC2_827609</name>
</gene>
<reference evidence="2 3" key="1">
    <citation type="submission" date="2016-04" db="EMBL/GenBank/DDBJ databases">
        <title>Genome analyses suggest a sexual origin of heterokaryosis in a supposedly ancient asexual fungus.</title>
        <authorList>
            <person name="Ropars J."/>
            <person name="Sedzielewska K."/>
            <person name="Noel J."/>
            <person name="Charron P."/>
            <person name="Farinelli L."/>
            <person name="Marton T."/>
            <person name="Kruger M."/>
            <person name="Pelin A."/>
            <person name="Brachmann A."/>
            <person name="Corradi N."/>
        </authorList>
    </citation>
    <scope>NUCLEOTIDE SEQUENCE [LARGE SCALE GENOMIC DNA]</scope>
    <source>
        <strain evidence="2 3">C2</strain>
    </source>
</reference>
<dbReference type="Proteomes" id="UP000233469">
    <property type="component" value="Unassembled WGS sequence"/>
</dbReference>
<organism evidence="2 3">
    <name type="scientific">Rhizophagus irregularis</name>
    <dbReference type="NCBI Taxonomy" id="588596"/>
    <lineage>
        <taxon>Eukaryota</taxon>
        <taxon>Fungi</taxon>
        <taxon>Fungi incertae sedis</taxon>
        <taxon>Mucoromycota</taxon>
        <taxon>Glomeromycotina</taxon>
        <taxon>Glomeromycetes</taxon>
        <taxon>Glomerales</taxon>
        <taxon>Glomeraceae</taxon>
        <taxon>Rhizophagus</taxon>
    </lineage>
</organism>
<dbReference type="VEuPathDB" id="FungiDB:FUN_008640"/>
<proteinExistence type="predicted"/>
<dbReference type="GO" id="GO:0006260">
    <property type="term" value="P:DNA replication"/>
    <property type="evidence" value="ECO:0007669"/>
    <property type="project" value="InterPro"/>
</dbReference>
<evidence type="ECO:0000313" key="3">
    <source>
        <dbReference type="Proteomes" id="UP000233469"/>
    </source>
</evidence>
<dbReference type="InterPro" id="IPR003450">
    <property type="entry name" value="Replication_origin-bd"/>
</dbReference>
<dbReference type="AlphaFoldDB" id="A0A2N1M5H5"/>
<dbReference type="EMBL" id="LLXL01005033">
    <property type="protein sequence ID" value="PKK56858.1"/>
    <property type="molecule type" value="Genomic_DNA"/>
</dbReference>
<protein>
    <recommendedName>
        <fullName evidence="1">Replication origin-binding protein domain-containing protein</fullName>
    </recommendedName>
</protein>
<accession>A0A2N1M5H5</accession>
<sequence>MNPKFPSLDESKISREDLLSKILIACVDIINTDLKHFAILDAFILASSSNANKCSWHIVYKYARFIDYRDLKGFVKKVADKVGKPYSKFIDIGLYKYRFSLRLLGSAKEDRVKRPAISSVKKGYHKLEDYLVQPKWNASEIWPQTFSPEKPEREEFQPIEDKTALSIGASLVTAKYGWFEIGDIRKGFVNFQAQSLETCPICDIKHEKDQLYGFLLSSGSFMLRCYRQKQYKPDHKGLIFGEATKFSAKPKRGIVERISNAISNPHSLVRLSETIINVEKLRDSPEVYPDFLSTEKTTTLIRSPPGTWKTTALREIIMALKDKVHDISSLPCFIWISYRKSLSNESKAKLNDLKALGFRICNYQNMQGDLSINEWDIIIVQVESLFRVKFTARPFVAILDEANAIMRQMSSGTNARESENAMRDVLRSARHVLAMDAFANKSTLAFLKAYRGEDIHIVDNGYQPRIGETVEFIYDPNSGAEAMRIGYDLLRQGKRVAFVSTGAVMARALVEKASKLSKPDNSPVRARAYYGDMDGKQRQIDFSNINVAWSELDCIAYTNTVEAGISFEVTGHFDIVIAISNTATPVHVEALAQMLYRIRDCPRRIVSIFYQKNSNELFRPPGRENIRAELANARPNNLPTSIKGHREWDSNTVSYKIDESPAVITFIEVEHQKRLSARYFIEKLCSLVASTGASLQLIKMDESRGVIGNRKKVRNE</sequence>
<comment type="caution">
    <text evidence="2">The sequence shown here is derived from an EMBL/GenBank/DDBJ whole genome shotgun (WGS) entry which is preliminary data.</text>
</comment>
<dbReference type="Pfam" id="PF02399">
    <property type="entry name" value="Herpes_ori_bp"/>
    <property type="match status" value="1"/>
</dbReference>
<dbReference type="GO" id="GO:0005524">
    <property type="term" value="F:ATP binding"/>
    <property type="evidence" value="ECO:0007669"/>
    <property type="project" value="InterPro"/>
</dbReference>
<dbReference type="GO" id="GO:0003688">
    <property type="term" value="F:DNA replication origin binding"/>
    <property type="evidence" value="ECO:0007669"/>
    <property type="project" value="InterPro"/>
</dbReference>
<reference evidence="2 3" key="2">
    <citation type="submission" date="2017-10" db="EMBL/GenBank/DDBJ databases">
        <title>Extensive intraspecific genome diversity in a model arbuscular mycorrhizal fungus.</title>
        <authorList>
            <person name="Chen E.C.H."/>
            <person name="Morin E."/>
            <person name="Baudet D."/>
            <person name="Noel J."/>
            <person name="Ndikumana S."/>
            <person name="Charron P."/>
            <person name="St-Onge C."/>
            <person name="Giorgi J."/>
            <person name="Grigoriev I.V."/>
            <person name="Roux C."/>
            <person name="Martin F.M."/>
            <person name="Corradi N."/>
        </authorList>
    </citation>
    <scope>NUCLEOTIDE SEQUENCE [LARGE SCALE GENOMIC DNA]</scope>
    <source>
        <strain evidence="2 3">C2</strain>
    </source>
</reference>
<feature type="domain" description="Replication origin-binding protein" evidence="1">
    <location>
        <begin position="276"/>
        <end position="462"/>
    </location>
</feature>
<evidence type="ECO:0000259" key="1">
    <source>
        <dbReference type="Pfam" id="PF02399"/>
    </source>
</evidence>